<comment type="caution">
    <text evidence="2">The sequence shown here is derived from an EMBL/GenBank/DDBJ whole genome shotgun (WGS) entry which is preliminary data.</text>
</comment>
<evidence type="ECO:0000313" key="3">
    <source>
        <dbReference type="Proteomes" id="UP001597024"/>
    </source>
</evidence>
<name>A0ABW3DLL9_9ACTN</name>
<feature type="non-terminal residue" evidence="2">
    <location>
        <position position="1"/>
    </location>
</feature>
<protein>
    <submittedName>
        <fullName evidence="2">Uncharacterized protein</fullName>
    </submittedName>
</protein>
<feature type="region of interest" description="Disordered" evidence="1">
    <location>
        <begin position="1"/>
        <end position="22"/>
    </location>
</feature>
<dbReference type="EMBL" id="JBHTHX010000208">
    <property type="protein sequence ID" value="MFD0884683.1"/>
    <property type="molecule type" value="Genomic_DNA"/>
</dbReference>
<evidence type="ECO:0000256" key="1">
    <source>
        <dbReference type="SAM" id="MobiDB-lite"/>
    </source>
</evidence>
<proteinExistence type="predicted"/>
<accession>A0ABW3DLL9</accession>
<sequence>LLAGRPPAPPSPPVPAARRETSPEVLSGLFPETLSEIGEALVIDRVVERMEELWGAARVLPPLVGRHDLSLDASREAIQVACAFLTIPRAYLEGLLESRRYRHLE</sequence>
<keyword evidence="3" id="KW-1185">Reference proteome</keyword>
<gene>
    <name evidence="2" type="ORF">ACFQ08_08970</name>
</gene>
<organism evidence="2 3">
    <name type="scientific">Streptosporangium algeriense</name>
    <dbReference type="NCBI Taxonomy" id="1682748"/>
    <lineage>
        <taxon>Bacteria</taxon>
        <taxon>Bacillati</taxon>
        <taxon>Actinomycetota</taxon>
        <taxon>Actinomycetes</taxon>
        <taxon>Streptosporangiales</taxon>
        <taxon>Streptosporangiaceae</taxon>
        <taxon>Streptosporangium</taxon>
    </lineage>
</organism>
<feature type="compositionally biased region" description="Pro residues" evidence="1">
    <location>
        <begin position="1"/>
        <end position="15"/>
    </location>
</feature>
<reference evidence="3" key="1">
    <citation type="journal article" date="2019" name="Int. J. Syst. Evol. Microbiol.">
        <title>The Global Catalogue of Microorganisms (GCM) 10K type strain sequencing project: providing services to taxonomists for standard genome sequencing and annotation.</title>
        <authorList>
            <consortium name="The Broad Institute Genomics Platform"/>
            <consortium name="The Broad Institute Genome Sequencing Center for Infectious Disease"/>
            <person name="Wu L."/>
            <person name="Ma J."/>
        </authorList>
    </citation>
    <scope>NUCLEOTIDE SEQUENCE [LARGE SCALE GENOMIC DNA]</scope>
    <source>
        <strain evidence="3">CCUG 62974</strain>
    </source>
</reference>
<dbReference type="Proteomes" id="UP001597024">
    <property type="component" value="Unassembled WGS sequence"/>
</dbReference>
<evidence type="ECO:0000313" key="2">
    <source>
        <dbReference type="EMBL" id="MFD0884683.1"/>
    </source>
</evidence>